<feature type="compositionally biased region" description="Polar residues" evidence="1">
    <location>
        <begin position="649"/>
        <end position="667"/>
    </location>
</feature>
<feature type="region of interest" description="Disordered" evidence="1">
    <location>
        <begin position="199"/>
        <end position="231"/>
    </location>
</feature>
<dbReference type="PANTHER" id="PTHR47487:SF8">
    <property type="entry name" value="OS08G0270900 PROTEIN"/>
    <property type="match status" value="1"/>
</dbReference>
<dbReference type="Proteomes" id="UP001465755">
    <property type="component" value="Unassembled WGS sequence"/>
</dbReference>
<feature type="domain" description="C2H2-type" evidence="2">
    <location>
        <begin position="839"/>
        <end position="861"/>
    </location>
</feature>
<evidence type="ECO:0000313" key="3">
    <source>
        <dbReference type="EMBL" id="KAK9789372.1"/>
    </source>
</evidence>
<accession>A0AAW1NR84</accession>
<sequence>MSMLTASASTITPGANGKMTTTAPFTASNGQSGPEGSADEQAEHAQHLDFEPETSRRAEEAADRAETDRTTSPKRTHIRFGTLDSMVRPLNSVRSDVISNGIHSTLREVHLADPAADQFLDGDSHPSADTSASALKGKATSTAAQPREDSVQRDASDAAELTPPVSAFGKQPSPTSLSCPKCGITTSDADAMVMHLRGKKHHKRMVGPQADSSANGDEGSSSRPQQAPADAHCDVCHIDATSQAQLHKHVQGKRHTRALEHEACQPGGEVCFEAEPSSEDAEAKLEKAGSSPEALGLELVEGGVLRCTTCGIDLESKQLASSHVRGQRHLPADAGDKVPIEMHHMVSQDLTEDTPTVSGDVSLGSSASASPAAARATVTFGSVELSEIMDNTRVPPASPFPAMQDDSAASTAGGSISLAATHFCPVCGIIATSAANLQDHLRGRRHARRLQYLKHMPEQERSKHIERIASGDLLFRQHGMSTAGSMDSTTMAARLGSLTLPSSMDIALYLEQVQLVDMPEPTPRKSRLSDLADLERGPKEVHHCPVCSITTTSAAHLEAHMAGRKHRRRAEVAEGRVLRRSPHVCRLCDISTTSADHMALHVAGRAHQRRLRAEAAGGPGGAVGDASADASSMGSRTASGADGIDPNIANWNQRGASGNADTTQSSHAGPAAPLSASQNRWRPGVSGPAGNSHAPQGMWNQYEQPCQMMGPMAMPGYVGFYPPPPFFPSAGVMAPPAFGLVGPNWWPAAPHPPPQNQRHQGPPTPPQRHDVPPPNHNGYHNVSMNRAGSSPHIPVVRQRSTNLSLGPQENSGPMRGNMGAQGPLPGGPEDGSGADAYNCNTCQVQVNGIDKLRNHMRSRQHVRRVASAQDLDQ</sequence>
<dbReference type="PANTHER" id="PTHR47487">
    <property type="entry name" value="OS06G0651300 PROTEIN-RELATED"/>
    <property type="match status" value="1"/>
</dbReference>
<feature type="region of interest" description="Disordered" evidence="1">
    <location>
        <begin position="803"/>
        <end position="832"/>
    </location>
</feature>
<reference evidence="3 4" key="1">
    <citation type="journal article" date="2024" name="Nat. Commun.">
        <title>Phylogenomics reveals the evolutionary origins of lichenization in chlorophyte algae.</title>
        <authorList>
            <person name="Puginier C."/>
            <person name="Libourel C."/>
            <person name="Otte J."/>
            <person name="Skaloud P."/>
            <person name="Haon M."/>
            <person name="Grisel S."/>
            <person name="Petersen M."/>
            <person name="Berrin J.G."/>
            <person name="Delaux P.M."/>
            <person name="Dal Grande F."/>
            <person name="Keller J."/>
        </authorList>
    </citation>
    <scope>NUCLEOTIDE SEQUENCE [LARGE SCALE GENOMIC DNA]</scope>
    <source>
        <strain evidence="3 4">SAG 2036</strain>
    </source>
</reference>
<name>A0AAW1NR84_9CHLO</name>
<dbReference type="SUPFAM" id="SSF57667">
    <property type="entry name" value="beta-beta-alpha zinc fingers"/>
    <property type="match status" value="5"/>
</dbReference>
<dbReference type="Gene3D" id="3.30.160.60">
    <property type="entry name" value="Classic Zinc Finger"/>
    <property type="match status" value="5"/>
</dbReference>
<keyword evidence="4" id="KW-1185">Reference proteome</keyword>
<feature type="compositionally biased region" description="Basic and acidic residues" evidence="1">
    <location>
        <begin position="146"/>
        <end position="156"/>
    </location>
</feature>
<feature type="compositionally biased region" description="Polar residues" evidence="1">
    <location>
        <begin position="210"/>
        <end position="225"/>
    </location>
</feature>
<dbReference type="PROSITE" id="PS00028">
    <property type="entry name" value="ZINC_FINGER_C2H2_1"/>
    <property type="match status" value="2"/>
</dbReference>
<feature type="compositionally biased region" description="Polar residues" evidence="1">
    <location>
        <begin position="1"/>
        <end position="34"/>
    </location>
</feature>
<proteinExistence type="predicted"/>
<dbReference type="InterPro" id="IPR036236">
    <property type="entry name" value="Znf_C2H2_sf"/>
</dbReference>
<feature type="compositionally biased region" description="Polar residues" evidence="1">
    <location>
        <begin position="127"/>
        <end position="144"/>
    </location>
</feature>
<feature type="domain" description="C2H2-type" evidence="2">
    <location>
        <begin position="307"/>
        <end position="329"/>
    </location>
</feature>
<dbReference type="InterPro" id="IPR013087">
    <property type="entry name" value="Znf_C2H2_type"/>
</dbReference>
<evidence type="ECO:0000313" key="4">
    <source>
        <dbReference type="Proteomes" id="UP001465755"/>
    </source>
</evidence>
<feature type="region of interest" description="Disordered" evidence="1">
    <location>
        <begin position="610"/>
        <end position="698"/>
    </location>
</feature>
<feature type="region of interest" description="Disordered" evidence="1">
    <location>
        <begin position="1"/>
        <end position="80"/>
    </location>
</feature>
<dbReference type="AlphaFoldDB" id="A0AAW1NR84"/>
<feature type="compositionally biased region" description="Basic and acidic residues" evidence="1">
    <location>
        <begin position="41"/>
        <end position="71"/>
    </location>
</feature>
<dbReference type="SMART" id="SM00451">
    <property type="entry name" value="ZnF_U1"/>
    <property type="match status" value="6"/>
</dbReference>
<feature type="region of interest" description="Disordered" evidence="1">
    <location>
        <begin position="748"/>
        <end position="778"/>
    </location>
</feature>
<dbReference type="Pfam" id="PF12874">
    <property type="entry name" value="zf-met"/>
    <property type="match status" value="6"/>
</dbReference>
<feature type="compositionally biased region" description="Low complexity" evidence="1">
    <location>
        <begin position="624"/>
        <end position="635"/>
    </location>
</feature>
<dbReference type="SMART" id="SM00355">
    <property type="entry name" value="ZnF_C2H2"/>
    <property type="match status" value="7"/>
</dbReference>
<dbReference type="EMBL" id="JALJOQ010000210">
    <property type="protein sequence ID" value="KAK9789372.1"/>
    <property type="molecule type" value="Genomic_DNA"/>
</dbReference>
<protein>
    <recommendedName>
        <fullName evidence="2">C2H2-type domain-containing protein</fullName>
    </recommendedName>
</protein>
<dbReference type="GO" id="GO:0008270">
    <property type="term" value="F:zinc ion binding"/>
    <property type="evidence" value="ECO:0007669"/>
    <property type="project" value="InterPro"/>
</dbReference>
<evidence type="ECO:0000259" key="2">
    <source>
        <dbReference type="PROSITE" id="PS00028"/>
    </source>
</evidence>
<feature type="region of interest" description="Disordered" evidence="1">
    <location>
        <begin position="117"/>
        <end position="181"/>
    </location>
</feature>
<dbReference type="InterPro" id="IPR003604">
    <property type="entry name" value="Matrin/U1-like-C_Znf_C2H2"/>
</dbReference>
<dbReference type="GO" id="GO:0003676">
    <property type="term" value="F:nucleic acid binding"/>
    <property type="evidence" value="ECO:0007669"/>
    <property type="project" value="InterPro"/>
</dbReference>
<gene>
    <name evidence="3" type="ORF">WJX73_008406</name>
</gene>
<evidence type="ECO:0000256" key="1">
    <source>
        <dbReference type="SAM" id="MobiDB-lite"/>
    </source>
</evidence>
<feature type="compositionally biased region" description="Polar residues" evidence="1">
    <location>
        <begin position="172"/>
        <end position="181"/>
    </location>
</feature>
<comment type="caution">
    <text evidence="3">The sequence shown here is derived from an EMBL/GenBank/DDBJ whole genome shotgun (WGS) entry which is preliminary data.</text>
</comment>
<organism evidence="3 4">
    <name type="scientific">Symbiochloris irregularis</name>
    <dbReference type="NCBI Taxonomy" id="706552"/>
    <lineage>
        <taxon>Eukaryota</taxon>
        <taxon>Viridiplantae</taxon>
        <taxon>Chlorophyta</taxon>
        <taxon>core chlorophytes</taxon>
        <taxon>Trebouxiophyceae</taxon>
        <taxon>Trebouxiales</taxon>
        <taxon>Trebouxiaceae</taxon>
        <taxon>Symbiochloris</taxon>
    </lineage>
</organism>